<keyword evidence="4 6" id="KW-0520">NAD</keyword>
<keyword evidence="3 6" id="KW-0808">Transferase</keyword>
<gene>
    <name evidence="8" type="ORF">EB796_009974</name>
</gene>
<evidence type="ECO:0000313" key="9">
    <source>
        <dbReference type="Proteomes" id="UP000593567"/>
    </source>
</evidence>
<dbReference type="PANTHER" id="PTHR14453:SF67">
    <property type="entry name" value="POLY [ADP-RIBOSE] POLYMERASE"/>
    <property type="match status" value="1"/>
</dbReference>
<protein>
    <recommendedName>
        <fullName evidence="6">Poly [ADP-ribose] polymerase</fullName>
        <shortName evidence="6">PARP</shortName>
        <ecNumber evidence="6">2.4.2.-</ecNumber>
    </recommendedName>
</protein>
<evidence type="ECO:0000256" key="2">
    <source>
        <dbReference type="ARBA" id="ARBA00022676"/>
    </source>
</evidence>
<keyword evidence="9" id="KW-1185">Reference proteome</keyword>
<dbReference type="GO" id="GO:0070212">
    <property type="term" value="P:protein poly-ADP-ribosylation"/>
    <property type="evidence" value="ECO:0007669"/>
    <property type="project" value="TreeGrafter"/>
</dbReference>
<feature type="domain" description="PARP catalytic" evidence="7">
    <location>
        <begin position="60"/>
        <end position="262"/>
    </location>
</feature>
<reference evidence="8" key="1">
    <citation type="submission" date="2020-06" db="EMBL/GenBank/DDBJ databases">
        <title>Draft genome of Bugula neritina, a colonial animal packing powerful symbionts and potential medicines.</title>
        <authorList>
            <person name="Rayko M."/>
        </authorList>
    </citation>
    <scope>NUCLEOTIDE SEQUENCE [LARGE SCALE GENOMIC DNA]</scope>
    <source>
        <strain evidence="8">Kwan_BN1</strain>
    </source>
</reference>
<dbReference type="EMBL" id="VXIV02001577">
    <property type="protein sequence ID" value="KAF6031680.1"/>
    <property type="molecule type" value="Genomic_DNA"/>
</dbReference>
<comment type="caution">
    <text evidence="8">The sequence shown here is derived from an EMBL/GenBank/DDBJ whole genome shotgun (WGS) entry which is preliminary data.</text>
</comment>
<dbReference type="GO" id="GO:0005634">
    <property type="term" value="C:nucleus"/>
    <property type="evidence" value="ECO:0007669"/>
    <property type="project" value="UniProtKB-SubCell"/>
</dbReference>
<accession>A0A7J7JZ47</accession>
<dbReference type="InterPro" id="IPR052056">
    <property type="entry name" value="Mono-ARTD/PARP"/>
</dbReference>
<dbReference type="GO" id="GO:1990404">
    <property type="term" value="F:NAD+-protein mono-ADP-ribosyltransferase activity"/>
    <property type="evidence" value="ECO:0007669"/>
    <property type="project" value="TreeGrafter"/>
</dbReference>
<keyword evidence="2 6" id="KW-0328">Glycosyltransferase</keyword>
<proteinExistence type="predicted"/>
<dbReference type="EC" id="2.4.2.-" evidence="6"/>
<evidence type="ECO:0000259" key="7">
    <source>
        <dbReference type="PROSITE" id="PS51059"/>
    </source>
</evidence>
<dbReference type="GO" id="GO:0005737">
    <property type="term" value="C:cytoplasm"/>
    <property type="evidence" value="ECO:0007669"/>
    <property type="project" value="TreeGrafter"/>
</dbReference>
<dbReference type="Gene3D" id="3.90.228.10">
    <property type="match status" value="1"/>
</dbReference>
<dbReference type="GO" id="GO:0010629">
    <property type="term" value="P:negative regulation of gene expression"/>
    <property type="evidence" value="ECO:0007669"/>
    <property type="project" value="TreeGrafter"/>
</dbReference>
<dbReference type="OrthoDB" id="406099at2759"/>
<dbReference type="Proteomes" id="UP000593567">
    <property type="component" value="Unassembled WGS sequence"/>
</dbReference>
<dbReference type="InterPro" id="IPR012317">
    <property type="entry name" value="Poly(ADP-ribose)pol_cat_dom"/>
</dbReference>
<comment type="subcellular location">
    <subcellularLocation>
        <location evidence="1">Nucleus</location>
    </subcellularLocation>
</comment>
<dbReference type="GO" id="GO:0003714">
    <property type="term" value="F:transcription corepressor activity"/>
    <property type="evidence" value="ECO:0007669"/>
    <property type="project" value="TreeGrafter"/>
</dbReference>
<dbReference type="GO" id="GO:0003950">
    <property type="term" value="F:NAD+ poly-ADP-ribosyltransferase activity"/>
    <property type="evidence" value="ECO:0007669"/>
    <property type="project" value="UniProtKB-UniRule"/>
</dbReference>
<dbReference type="PROSITE" id="PS51059">
    <property type="entry name" value="PARP_CATALYTIC"/>
    <property type="match status" value="1"/>
</dbReference>
<evidence type="ECO:0000256" key="3">
    <source>
        <dbReference type="ARBA" id="ARBA00022679"/>
    </source>
</evidence>
<organism evidence="8 9">
    <name type="scientific">Bugula neritina</name>
    <name type="common">Brown bryozoan</name>
    <name type="synonym">Sertularia neritina</name>
    <dbReference type="NCBI Taxonomy" id="10212"/>
    <lineage>
        <taxon>Eukaryota</taxon>
        <taxon>Metazoa</taxon>
        <taxon>Spiralia</taxon>
        <taxon>Lophotrochozoa</taxon>
        <taxon>Bryozoa</taxon>
        <taxon>Gymnolaemata</taxon>
        <taxon>Cheilostomatida</taxon>
        <taxon>Flustrina</taxon>
        <taxon>Buguloidea</taxon>
        <taxon>Bugulidae</taxon>
        <taxon>Bugula</taxon>
    </lineage>
</organism>
<sequence>MPVELNIRICGLKENVLTVRDTIRMLLRLHDNPSPIVLLPLPYLDYNFKRGLSSNPASPFVVPKTWNAPFDVYREVTLCKDSDEYSDVKASVVRRTGFHLNILEIIRIQNPTQYKKYAQTLWKVAKRLQQDKSEVFKSALFHGTKKTSAFEIAKSNYSLEYCGRNGSLLGRGIYFSVCAQYSSNSRFASPTEDHEQVMLWNRVVTGKSCLGASKMTAPPYATMTDRFDSVVDIEHDPAVYAVFDNSFIYPEYIIRFRPVGSL</sequence>
<dbReference type="AlphaFoldDB" id="A0A7J7JZ47"/>
<dbReference type="Pfam" id="PF00644">
    <property type="entry name" value="PARP"/>
    <property type="match status" value="1"/>
</dbReference>
<evidence type="ECO:0000256" key="5">
    <source>
        <dbReference type="ARBA" id="ARBA00023242"/>
    </source>
</evidence>
<evidence type="ECO:0000256" key="1">
    <source>
        <dbReference type="ARBA" id="ARBA00004123"/>
    </source>
</evidence>
<evidence type="ECO:0000256" key="4">
    <source>
        <dbReference type="ARBA" id="ARBA00023027"/>
    </source>
</evidence>
<evidence type="ECO:0000256" key="6">
    <source>
        <dbReference type="RuleBase" id="RU362114"/>
    </source>
</evidence>
<evidence type="ECO:0000313" key="8">
    <source>
        <dbReference type="EMBL" id="KAF6031680.1"/>
    </source>
</evidence>
<dbReference type="SUPFAM" id="SSF56399">
    <property type="entry name" value="ADP-ribosylation"/>
    <property type="match status" value="1"/>
</dbReference>
<dbReference type="PANTHER" id="PTHR14453">
    <property type="entry name" value="PARP/ZINC FINGER CCCH TYPE DOMAIN CONTAINING PROTEIN"/>
    <property type="match status" value="1"/>
</dbReference>
<keyword evidence="5" id="KW-0539">Nucleus</keyword>
<name>A0A7J7JZ47_BUGNE</name>